<dbReference type="Proteomes" id="UP000003438">
    <property type="component" value="Unassembled WGS sequence"/>
</dbReference>
<organism evidence="1 2">
    <name type="scientific">Subdoligranulum variabile DSM 15176</name>
    <dbReference type="NCBI Taxonomy" id="411471"/>
    <lineage>
        <taxon>Bacteria</taxon>
        <taxon>Bacillati</taxon>
        <taxon>Bacillota</taxon>
        <taxon>Clostridia</taxon>
        <taxon>Eubacteriales</taxon>
        <taxon>Oscillospiraceae</taxon>
        <taxon>Subdoligranulum</taxon>
    </lineage>
</organism>
<comment type="caution">
    <text evidence="1">The sequence shown here is derived from an EMBL/GenBank/DDBJ whole genome shotgun (WGS) entry which is preliminary data.</text>
</comment>
<dbReference type="STRING" id="411471.SUBVAR_07382"/>
<gene>
    <name evidence="1" type="ORF">SUBVAR_07382</name>
</gene>
<dbReference type="AlphaFoldDB" id="D1PSJ9"/>
<dbReference type="HOGENOM" id="CLU_3258804_0_0_9"/>
<dbReference type="EMBL" id="ACBY02000077">
    <property type="protein sequence ID" value="EFB74325.1"/>
    <property type="molecule type" value="Genomic_DNA"/>
</dbReference>
<reference evidence="1" key="1">
    <citation type="submission" date="2009-12" db="EMBL/GenBank/DDBJ databases">
        <authorList>
            <person name="Weinstock G."/>
            <person name="Sodergren E."/>
            <person name="Clifton S."/>
            <person name="Fulton L."/>
            <person name="Fulton B."/>
            <person name="Courtney L."/>
            <person name="Fronick C."/>
            <person name="Harrison M."/>
            <person name="Strong C."/>
            <person name="Farmer C."/>
            <person name="Delahaunty K."/>
            <person name="Markovic C."/>
            <person name="Hall O."/>
            <person name="Minx P."/>
            <person name="Tomlinson C."/>
            <person name="Mitreva M."/>
            <person name="Nelson J."/>
            <person name="Hou S."/>
            <person name="Wollam A."/>
            <person name="Pepin K.H."/>
            <person name="Johnson M."/>
            <person name="Bhonagiri V."/>
            <person name="Nash W.E."/>
            <person name="Warren W."/>
            <person name="Chinwalla A."/>
            <person name="Mardis E.R."/>
            <person name="Wilson R.K."/>
        </authorList>
    </citation>
    <scope>NUCLEOTIDE SEQUENCE [LARGE SCALE GENOMIC DNA]</scope>
    <source>
        <strain evidence="1">DSM 15176</strain>
    </source>
</reference>
<accession>D1PSJ9</accession>
<protein>
    <submittedName>
        <fullName evidence="1">Uncharacterized protein</fullName>
    </submittedName>
</protein>
<keyword evidence="2" id="KW-1185">Reference proteome</keyword>
<evidence type="ECO:0000313" key="1">
    <source>
        <dbReference type="EMBL" id="EFB74325.1"/>
    </source>
</evidence>
<evidence type="ECO:0000313" key="2">
    <source>
        <dbReference type="Proteomes" id="UP000003438"/>
    </source>
</evidence>
<name>D1PSJ9_9FIRM</name>
<proteinExistence type="predicted"/>
<sequence length="42" mass="4901">MLRHYIIKNAIFRELSTYGLALIVPEDGVFLLLCLQKGTFFR</sequence>